<dbReference type="RefSeq" id="WP_197440423.1">
    <property type="nucleotide sequence ID" value="NZ_CP036281.1"/>
</dbReference>
<feature type="transmembrane region" description="Helical" evidence="9">
    <location>
        <begin position="487"/>
        <end position="511"/>
    </location>
</feature>
<evidence type="ECO:0000256" key="5">
    <source>
        <dbReference type="ARBA" id="ARBA00022692"/>
    </source>
</evidence>
<reference evidence="11 12" key="1">
    <citation type="submission" date="2019-02" db="EMBL/GenBank/DDBJ databases">
        <title>Deep-cultivation of Planctomycetes and their phenomic and genomic characterization uncovers novel biology.</title>
        <authorList>
            <person name="Wiegand S."/>
            <person name="Jogler M."/>
            <person name="Boedeker C."/>
            <person name="Pinto D."/>
            <person name="Vollmers J."/>
            <person name="Rivas-Marin E."/>
            <person name="Kohn T."/>
            <person name="Peeters S.H."/>
            <person name="Heuer A."/>
            <person name="Rast P."/>
            <person name="Oberbeckmann S."/>
            <person name="Bunk B."/>
            <person name="Jeske O."/>
            <person name="Meyerdierks A."/>
            <person name="Storesund J.E."/>
            <person name="Kallscheuer N."/>
            <person name="Luecker S."/>
            <person name="Lage O.M."/>
            <person name="Pohl T."/>
            <person name="Merkel B.J."/>
            <person name="Hornburger P."/>
            <person name="Mueller R.-W."/>
            <person name="Bruemmer F."/>
            <person name="Labrenz M."/>
            <person name="Spormann A.M."/>
            <person name="Op den Camp H."/>
            <person name="Overmann J."/>
            <person name="Amann R."/>
            <person name="Jetten M.S.M."/>
            <person name="Mascher T."/>
            <person name="Medema M.H."/>
            <person name="Devos D.P."/>
            <person name="Kaster A.-K."/>
            <person name="Ovreas L."/>
            <person name="Rohde M."/>
            <person name="Galperin M.Y."/>
            <person name="Jogler C."/>
        </authorList>
    </citation>
    <scope>NUCLEOTIDE SEQUENCE [LARGE SCALE GENOMIC DNA]</scope>
    <source>
        <strain evidence="11 12">Pla110</strain>
    </source>
</reference>
<feature type="domain" description="PTS EIIA type-2" evidence="10">
    <location>
        <begin position="12"/>
        <end position="158"/>
    </location>
</feature>
<evidence type="ECO:0000259" key="10">
    <source>
        <dbReference type="PROSITE" id="PS51094"/>
    </source>
</evidence>
<feature type="transmembrane region" description="Helical" evidence="9">
    <location>
        <begin position="447"/>
        <end position="466"/>
    </location>
</feature>
<evidence type="ECO:0000313" key="11">
    <source>
        <dbReference type="EMBL" id="QDU78521.1"/>
    </source>
</evidence>
<dbReference type="KEGG" id="plon:Pla110_02250"/>
<feature type="transmembrane region" description="Helical" evidence="9">
    <location>
        <begin position="575"/>
        <end position="594"/>
    </location>
</feature>
<dbReference type="EMBL" id="CP036281">
    <property type="protein sequence ID" value="QDU78521.1"/>
    <property type="molecule type" value="Genomic_DNA"/>
</dbReference>
<feature type="transmembrane region" description="Helical" evidence="9">
    <location>
        <begin position="294"/>
        <end position="315"/>
    </location>
</feature>
<comment type="subcellular location">
    <subcellularLocation>
        <location evidence="1">Cell membrane</location>
        <topology evidence="1">Multi-pass membrane protein</topology>
    </subcellularLocation>
</comment>
<dbReference type="Pfam" id="PF00955">
    <property type="entry name" value="HCO3_cotransp"/>
    <property type="match status" value="2"/>
</dbReference>
<organism evidence="11 12">
    <name type="scientific">Polystyrenella longa</name>
    <dbReference type="NCBI Taxonomy" id="2528007"/>
    <lineage>
        <taxon>Bacteria</taxon>
        <taxon>Pseudomonadati</taxon>
        <taxon>Planctomycetota</taxon>
        <taxon>Planctomycetia</taxon>
        <taxon>Planctomycetales</taxon>
        <taxon>Planctomycetaceae</taxon>
        <taxon>Polystyrenella</taxon>
    </lineage>
</organism>
<dbReference type="GO" id="GO:0006820">
    <property type="term" value="P:monoatomic anion transport"/>
    <property type="evidence" value="ECO:0007669"/>
    <property type="project" value="InterPro"/>
</dbReference>
<evidence type="ECO:0000256" key="4">
    <source>
        <dbReference type="ARBA" id="ARBA00022475"/>
    </source>
</evidence>
<dbReference type="EC" id="2.7.1.-" evidence="11"/>
<dbReference type="GO" id="GO:0016740">
    <property type="term" value="F:transferase activity"/>
    <property type="evidence" value="ECO:0007669"/>
    <property type="project" value="UniProtKB-KW"/>
</dbReference>
<keyword evidence="6 9" id="KW-1133">Transmembrane helix</keyword>
<dbReference type="PROSITE" id="PS00372">
    <property type="entry name" value="PTS_EIIA_TYPE_2_HIS"/>
    <property type="match status" value="1"/>
</dbReference>
<evidence type="ECO:0000256" key="1">
    <source>
        <dbReference type="ARBA" id="ARBA00004651"/>
    </source>
</evidence>
<dbReference type="FunFam" id="1.10.287.570:FF:000001">
    <property type="entry name" value="Anion exchange protein"/>
    <property type="match status" value="1"/>
</dbReference>
<accession>A0A518CH22</accession>
<keyword evidence="5 9" id="KW-0812">Transmembrane</keyword>
<keyword evidence="4" id="KW-1003">Cell membrane</keyword>
<gene>
    <name evidence="11" type="primary">ptsN</name>
    <name evidence="11" type="ORF">Pla110_02250</name>
</gene>
<dbReference type="GO" id="GO:0005886">
    <property type="term" value="C:plasma membrane"/>
    <property type="evidence" value="ECO:0007669"/>
    <property type="project" value="UniProtKB-SubCell"/>
</dbReference>
<dbReference type="InterPro" id="IPR011531">
    <property type="entry name" value="HCO3_transpt-like_TM_dom"/>
</dbReference>
<proteinExistence type="inferred from homology"/>
<evidence type="ECO:0000256" key="9">
    <source>
        <dbReference type="SAM" id="Phobius"/>
    </source>
</evidence>
<evidence type="ECO:0000256" key="8">
    <source>
        <dbReference type="ARBA" id="ARBA00023136"/>
    </source>
</evidence>
<dbReference type="SUPFAM" id="SSF55804">
    <property type="entry name" value="Phoshotransferase/anion transport protein"/>
    <property type="match status" value="1"/>
</dbReference>
<keyword evidence="11" id="KW-0808">Transferase</keyword>
<dbReference type="Gene3D" id="3.40.930.10">
    <property type="entry name" value="Mannitol-specific EII, Chain A"/>
    <property type="match status" value="1"/>
</dbReference>
<evidence type="ECO:0000256" key="7">
    <source>
        <dbReference type="ARBA" id="ARBA00023065"/>
    </source>
</evidence>
<dbReference type="Proteomes" id="UP000317178">
    <property type="component" value="Chromosome"/>
</dbReference>
<dbReference type="PANTHER" id="PTHR11453:SF127">
    <property type="entry name" value="SOLUTE CARRIER FAMILY 4 MEMBER 11"/>
    <property type="match status" value="1"/>
</dbReference>
<evidence type="ECO:0000313" key="12">
    <source>
        <dbReference type="Proteomes" id="UP000317178"/>
    </source>
</evidence>
<feature type="transmembrane region" description="Helical" evidence="9">
    <location>
        <begin position="395"/>
        <end position="415"/>
    </location>
</feature>
<dbReference type="GO" id="GO:0050801">
    <property type="term" value="P:monoatomic ion homeostasis"/>
    <property type="evidence" value="ECO:0007669"/>
    <property type="project" value="TreeGrafter"/>
</dbReference>
<dbReference type="GO" id="GO:0005452">
    <property type="term" value="F:solute:inorganic anion antiporter activity"/>
    <property type="evidence" value="ECO:0007669"/>
    <property type="project" value="InterPro"/>
</dbReference>
<keyword evidence="12" id="KW-1185">Reference proteome</keyword>
<keyword evidence="3" id="KW-0813">Transport</keyword>
<feature type="transmembrane region" description="Helical" evidence="9">
    <location>
        <begin position="327"/>
        <end position="348"/>
    </location>
</feature>
<feature type="transmembrane region" description="Helical" evidence="9">
    <location>
        <begin position="621"/>
        <end position="638"/>
    </location>
</feature>
<feature type="transmembrane region" description="Helical" evidence="9">
    <location>
        <begin position="214"/>
        <end position="232"/>
    </location>
</feature>
<sequence length="691" mass="77201">MTRRMMMELMQQIIDDKLFLLDLDARDMKSVLEQTVQYIVDHDHVEEAHQTALLESLMERERIRSTAIGHAVAVPHAYLEGVPRPMVVFVRLKHSLNLGAPDRIPTRFVCVLLGPPNAVQEHLDALTLIAQLMSDDEFRYEAGAALNEQQLADAFQHFVLRNSPEASAQAKIPEGMHFSGKFLGGIIQDVQRRVPHYVSDFVDGLNAKTIASSVFLFFACLAPAITFGGIMGQQTDGSIGAVEMLVATAACGVIYALIGGQPMTILGGIGPMLVFTKILYDLCQSWDVQFLSAYAWVGFWTAGFLFLFAVTEASCLMRFFTRFTDEIFAALMSLIFIYESVRNLLAIFNEGFENGGRSHDTSFLSLLLALGTFYIAMSLMRMRRSRYLVPYIREFLADFGPAIAMGIMIAIAWMWSGEVELHKLTAPAGFNTTSGRSWLVNPFDTPGWLRMAAAGPALLAALLIALSQNITSRLLNSPDLKMKKGSAYHYDLLLIGLMVGVCSLFGLPWLVAATVRSLAHVRALATVEEVVSPNAETKEQVIHVNENRLTGLVIHVFIGFSILLLPYLQITPLSVLYGLFLYMGVVSLFGNQFFERLGLLVMDSNLYPQTHYMRRVPPRTIHRFTIIQLACLTVLCLVNLSDKQYLKILFPLFIALLVPVRLLMNKLFQRDHLLALDADEEPKEEEMQWAG</sequence>
<keyword evidence="7" id="KW-0406">Ion transport</keyword>
<dbReference type="Pfam" id="PF00359">
    <property type="entry name" value="PTS_EIIA_2"/>
    <property type="match status" value="1"/>
</dbReference>
<dbReference type="AlphaFoldDB" id="A0A518CH22"/>
<dbReference type="InterPro" id="IPR002178">
    <property type="entry name" value="PTS_EIIA_type-2_dom"/>
</dbReference>
<dbReference type="PROSITE" id="PS51094">
    <property type="entry name" value="PTS_EIIA_TYPE_2"/>
    <property type="match status" value="1"/>
</dbReference>
<dbReference type="InterPro" id="IPR016152">
    <property type="entry name" value="PTrfase/Anion_transptr"/>
</dbReference>
<keyword evidence="8 9" id="KW-0472">Membrane</keyword>
<evidence type="ECO:0000256" key="3">
    <source>
        <dbReference type="ARBA" id="ARBA00022448"/>
    </source>
</evidence>
<feature type="transmembrane region" description="Helical" evidence="9">
    <location>
        <begin position="549"/>
        <end position="568"/>
    </location>
</feature>
<dbReference type="InterPro" id="IPR003020">
    <property type="entry name" value="HCO3_transpt_euk"/>
</dbReference>
<name>A0A518CH22_9PLAN</name>
<dbReference type="Gene3D" id="1.10.287.570">
    <property type="entry name" value="Helical hairpin bin"/>
    <property type="match status" value="1"/>
</dbReference>
<feature type="transmembrane region" description="Helical" evidence="9">
    <location>
        <begin position="645"/>
        <end position="664"/>
    </location>
</feature>
<protein>
    <submittedName>
        <fullName evidence="11">Nitrogen regulatory protein</fullName>
        <ecNumber evidence="11">2.7.1.-</ecNumber>
    </submittedName>
</protein>
<comment type="similarity">
    <text evidence="2">Belongs to the anion exchanger (TC 2.A.31) family.</text>
</comment>
<evidence type="ECO:0000256" key="2">
    <source>
        <dbReference type="ARBA" id="ARBA00010993"/>
    </source>
</evidence>
<evidence type="ECO:0000256" key="6">
    <source>
        <dbReference type="ARBA" id="ARBA00022989"/>
    </source>
</evidence>
<dbReference type="PANTHER" id="PTHR11453">
    <property type="entry name" value="ANION EXCHANGE PROTEIN"/>
    <property type="match status" value="1"/>
</dbReference>
<feature type="transmembrane region" description="Helical" evidence="9">
    <location>
        <begin position="363"/>
        <end position="383"/>
    </location>
</feature>